<evidence type="ECO:0000256" key="4">
    <source>
        <dbReference type="ARBA" id="ARBA00022452"/>
    </source>
</evidence>
<evidence type="ECO:0000256" key="6">
    <source>
        <dbReference type="ARBA" id="ARBA00023136"/>
    </source>
</evidence>
<dbReference type="GO" id="GO:0015288">
    <property type="term" value="F:porin activity"/>
    <property type="evidence" value="ECO:0007669"/>
    <property type="project" value="TreeGrafter"/>
</dbReference>
<keyword evidence="6" id="KW-0472">Membrane</keyword>
<dbReference type="SUPFAM" id="SSF56954">
    <property type="entry name" value="Outer membrane efflux proteins (OEP)"/>
    <property type="match status" value="1"/>
</dbReference>
<dbReference type="PANTHER" id="PTHR30026:SF22">
    <property type="entry name" value="OUTER MEMBRANE EFFLUX PROTEIN"/>
    <property type="match status" value="1"/>
</dbReference>
<keyword evidence="4" id="KW-1134">Transmembrane beta strand</keyword>
<dbReference type="EMBL" id="FWFR01000006">
    <property type="protein sequence ID" value="SLN77255.1"/>
    <property type="molecule type" value="Genomic_DNA"/>
</dbReference>
<name>A0A1Y5TYY8_9PROT</name>
<keyword evidence="7" id="KW-0998">Cell outer membrane</keyword>
<dbReference type="RefSeq" id="WP_085885681.1">
    <property type="nucleotide sequence ID" value="NZ_FWFR01000006.1"/>
</dbReference>
<evidence type="ECO:0000313" key="10">
    <source>
        <dbReference type="Proteomes" id="UP000193200"/>
    </source>
</evidence>
<proteinExistence type="inferred from homology"/>
<reference evidence="9 10" key="1">
    <citation type="submission" date="2017-03" db="EMBL/GenBank/DDBJ databases">
        <authorList>
            <person name="Afonso C.L."/>
            <person name="Miller P.J."/>
            <person name="Scott M.A."/>
            <person name="Spackman E."/>
            <person name="Goraichik I."/>
            <person name="Dimitrov K.M."/>
            <person name="Suarez D.L."/>
            <person name="Swayne D.E."/>
        </authorList>
    </citation>
    <scope>NUCLEOTIDE SEQUENCE [LARGE SCALE GENOMIC DNA]</scope>
    <source>
        <strain evidence="9 10">CECT 7691</strain>
    </source>
</reference>
<dbReference type="GO" id="GO:0009279">
    <property type="term" value="C:cell outer membrane"/>
    <property type="evidence" value="ECO:0007669"/>
    <property type="project" value="UniProtKB-SubCell"/>
</dbReference>
<dbReference type="NCBIfam" id="TIGR01844">
    <property type="entry name" value="type_I_sec_TolC"/>
    <property type="match status" value="1"/>
</dbReference>
<evidence type="ECO:0000256" key="5">
    <source>
        <dbReference type="ARBA" id="ARBA00022692"/>
    </source>
</evidence>
<evidence type="ECO:0000256" key="1">
    <source>
        <dbReference type="ARBA" id="ARBA00004442"/>
    </source>
</evidence>
<keyword evidence="8" id="KW-0732">Signal</keyword>
<dbReference type="PANTHER" id="PTHR30026">
    <property type="entry name" value="OUTER MEMBRANE PROTEIN TOLC"/>
    <property type="match status" value="1"/>
</dbReference>
<evidence type="ECO:0000313" key="9">
    <source>
        <dbReference type="EMBL" id="SLN77255.1"/>
    </source>
</evidence>
<dbReference type="OrthoDB" id="9789368at2"/>
<evidence type="ECO:0000256" key="3">
    <source>
        <dbReference type="ARBA" id="ARBA00022448"/>
    </source>
</evidence>
<protein>
    <submittedName>
        <fullName evidence="9">Outer membrane efflux protein BepC</fullName>
    </submittedName>
</protein>
<comment type="similarity">
    <text evidence="2">Belongs to the outer membrane factor (OMF) (TC 1.B.17) family.</text>
</comment>
<dbReference type="InterPro" id="IPR010130">
    <property type="entry name" value="T1SS_OMP_TolC"/>
</dbReference>
<keyword evidence="3" id="KW-0813">Transport</keyword>
<evidence type="ECO:0000256" key="2">
    <source>
        <dbReference type="ARBA" id="ARBA00007613"/>
    </source>
</evidence>
<dbReference type="InterPro" id="IPR051906">
    <property type="entry name" value="TolC-like"/>
</dbReference>
<dbReference type="InterPro" id="IPR003423">
    <property type="entry name" value="OMP_efflux"/>
</dbReference>
<accession>A0A1Y5TYY8</accession>
<dbReference type="GO" id="GO:1990281">
    <property type="term" value="C:efflux pump complex"/>
    <property type="evidence" value="ECO:0007669"/>
    <property type="project" value="TreeGrafter"/>
</dbReference>
<dbReference type="GO" id="GO:0015562">
    <property type="term" value="F:efflux transmembrane transporter activity"/>
    <property type="evidence" value="ECO:0007669"/>
    <property type="project" value="InterPro"/>
</dbReference>
<dbReference type="Proteomes" id="UP000193200">
    <property type="component" value="Unassembled WGS sequence"/>
</dbReference>
<dbReference type="Gene3D" id="1.20.1600.10">
    <property type="entry name" value="Outer membrane efflux proteins (OEP)"/>
    <property type="match status" value="1"/>
</dbReference>
<dbReference type="FunCoup" id="A0A1Y5TYY8">
    <property type="interactions" value="248"/>
</dbReference>
<gene>
    <name evidence="9" type="primary">bepC_2</name>
    <name evidence="9" type="ORF">OCH7691_04350</name>
</gene>
<organism evidence="9 10">
    <name type="scientific">Oceanibacterium hippocampi</name>
    <dbReference type="NCBI Taxonomy" id="745714"/>
    <lineage>
        <taxon>Bacteria</taxon>
        <taxon>Pseudomonadati</taxon>
        <taxon>Pseudomonadota</taxon>
        <taxon>Alphaproteobacteria</taxon>
        <taxon>Sneathiellales</taxon>
        <taxon>Sneathiellaceae</taxon>
        <taxon>Oceanibacterium</taxon>
    </lineage>
</organism>
<feature type="signal peptide" evidence="8">
    <location>
        <begin position="1"/>
        <end position="25"/>
    </location>
</feature>
<evidence type="ECO:0000256" key="7">
    <source>
        <dbReference type="ARBA" id="ARBA00023237"/>
    </source>
</evidence>
<feature type="chain" id="PRO_5012193135" evidence="8">
    <location>
        <begin position="26"/>
        <end position="461"/>
    </location>
</feature>
<dbReference type="AlphaFoldDB" id="A0A1Y5TYY8"/>
<keyword evidence="5" id="KW-0812">Transmembrane</keyword>
<dbReference type="Pfam" id="PF02321">
    <property type="entry name" value="OEP"/>
    <property type="match status" value="2"/>
</dbReference>
<sequence>MRNAIRSVALPGLAIAAMTVFGASAQSETLTDALVLTYQNNPTLAAERANLRATDETVPQALSGWRPTVVVSADAGVRTEGVESSSTFSGRYSEDTRFPRSADLTVSQPLYRGGRTVSATSAAEAQVEAGRARLTSTEQDVLLFGVTAYMNVLRDQAVLQLTRNNESVISKQLDASRDRFDVGEITRTDVVQAEARLSRAVSDRVQAEGNLIASRANYQRIVGQLPGELQPPPPLPPLPASEAEAIEAARVENPTVVFARFSEEASRHDIRTVSGELLPTLSLQAQASHLLDASSSTEQSDSAQLLARLSVPLYQSGSVYSRVRQRRQVNSQRKVQISEAERQVTEGVIQAWQRLQTALAQIEANSEQVKANEIAREGVQQEAQVGSRTTLDVLDAEQELLDSQVALVRAERDRYVAAFEVLSSIGRLTATRLGLPVEGYDPTANYQRVRDKWVGTDGGLE</sequence>
<keyword evidence="10" id="KW-1185">Reference proteome</keyword>
<evidence type="ECO:0000256" key="8">
    <source>
        <dbReference type="SAM" id="SignalP"/>
    </source>
</evidence>
<comment type="subcellular location">
    <subcellularLocation>
        <location evidence="1">Cell outer membrane</location>
    </subcellularLocation>
</comment>
<dbReference type="InParanoid" id="A0A1Y5TYY8"/>